<comment type="caution">
    <text evidence="1">The sequence shown here is derived from an EMBL/GenBank/DDBJ whole genome shotgun (WGS) entry which is preliminary data.</text>
</comment>
<name>A0AB36J6X2_9BACL</name>
<evidence type="ECO:0000313" key="2">
    <source>
        <dbReference type="Proteomes" id="UP000187323"/>
    </source>
</evidence>
<gene>
    <name evidence="1" type="ORF">BSK47_29590</name>
</gene>
<evidence type="ECO:0000313" key="1">
    <source>
        <dbReference type="EMBL" id="OME11063.1"/>
    </source>
</evidence>
<evidence type="ECO:0008006" key="3">
    <source>
        <dbReference type="Google" id="ProtNLM"/>
    </source>
</evidence>
<dbReference type="EMBL" id="MPTO01000042">
    <property type="protein sequence ID" value="OME11063.1"/>
    <property type="molecule type" value="Genomic_DNA"/>
</dbReference>
<dbReference type="AlphaFoldDB" id="A0AB36J6X2"/>
<dbReference type="RefSeq" id="WP_076138662.1">
    <property type="nucleotide sequence ID" value="NZ_MPTO01000042.1"/>
</dbReference>
<accession>A0AB36J6X2</accession>
<dbReference type="Proteomes" id="UP000187323">
    <property type="component" value="Unassembled WGS sequence"/>
</dbReference>
<reference evidence="1 2" key="1">
    <citation type="submission" date="2016-10" db="EMBL/GenBank/DDBJ databases">
        <title>Paenibacillus species isolates.</title>
        <authorList>
            <person name="Beno S.M."/>
        </authorList>
    </citation>
    <scope>NUCLEOTIDE SEQUENCE [LARGE SCALE GENOMIC DNA]</scope>
    <source>
        <strain evidence="1 2">FSL H7-0918</strain>
    </source>
</reference>
<sequence length="136" mass="15471">MLWADFIWQCPNCKKMHSEGFANEDDPYTCSGCQRKFLLTFSVDVEEIEAYNKQTDRVSEVRLTKIGISHDQGKTWGEIEVDTKDLNPETSPLKAGDWIKAPGDGSTFEIWLNEKQSKLNSRRVYALAGGHRNATE</sequence>
<protein>
    <recommendedName>
        <fullName evidence="3">DUF4178 domain-containing protein</fullName>
    </recommendedName>
</protein>
<proteinExistence type="predicted"/>
<organism evidence="1 2">
    <name type="scientific">Paenibacillus odorifer</name>
    <dbReference type="NCBI Taxonomy" id="189426"/>
    <lineage>
        <taxon>Bacteria</taxon>
        <taxon>Bacillati</taxon>
        <taxon>Bacillota</taxon>
        <taxon>Bacilli</taxon>
        <taxon>Bacillales</taxon>
        <taxon>Paenibacillaceae</taxon>
        <taxon>Paenibacillus</taxon>
    </lineage>
</organism>